<accession>A0A2M9BT32</accession>
<dbReference type="AlphaFoldDB" id="A0A2M9BT32"/>
<sequence>MKPTATLFLLPGLLISALASQAQSYRLQQGFETTSAQNELLYTVGATDPGSVATGTLGAATTTNTNAAPKTSNVYSEGSQAWGVVNNTGGGTTTSVLTFNNTTFATGSSSNFFRFRLASYQTNNNGGIDNGSAGVLVSIAYNGSTTFVPTLRINGQANGSVFNYTGTGVAGATINTTSPTLATVTSPNDLTGSGQGTSLTGTGGYSTASISFGSTITQIQVQISLIANGKTALYIDDVVIGSNSPLPVELTSFSAARQSGAVFLQWVTASEKNNDRFEVQRSADGQVYSTIKSVRGAGTTDKATSYSSKDPEPLSGVSYYRLQQIDQDGQTSYSPVRVVGAVLAVAYPSPTYDQLNLPATMVGTPYRVFNTLGQTLLEGKVSAQGAINVQNLRSGGYFLEVGSGKERVTQRFARE</sequence>
<gene>
    <name evidence="3" type="ORF">CLV45_2531</name>
</gene>
<organism evidence="3 4">
    <name type="scientific">Hymenobacter chitinivorans DSM 11115</name>
    <dbReference type="NCBI Taxonomy" id="1121954"/>
    <lineage>
        <taxon>Bacteria</taxon>
        <taxon>Pseudomonadati</taxon>
        <taxon>Bacteroidota</taxon>
        <taxon>Cytophagia</taxon>
        <taxon>Cytophagales</taxon>
        <taxon>Hymenobacteraceae</taxon>
        <taxon>Hymenobacter</taxon>
    </lineage>
</organism>
<name>A0A2M9BT32_9BACT</name>
<dbReference type="Pfam" id="PF18962">
    <property type="entry name" value="Por_Secre_tail"/>
    <property type="match status" value="1"/>
</dbReference>
<keyword evidence="1" id="KW-0732">Signal</keyword>
<protein>
    <submittedName>
        <fullName evidence="3">Putative secreted protein (Por secretion system target)</fullName>
    </submittedName>
</protein>
<evidence type="ECO:0000313" key="4">
    <source>
        <dbReference type="Proteomes" id="UP000228535"/>
    </source>
</evidence>
<evidence type="ECO:0000259" key="2">
    <source>
        <dbReference type="Pfam" id="PF18962"/>
    </source>
</evidence>
<feature type="chain" id="PRO_5014598540" evidence="1">
    <location>
        <begin position="23"/>
        <end position="415"/>
    </location>
</feature>
<evidence type="ECO:0000313" key="3">
    <source>
        <dbReference type="EMBL" id="PJJ61093.1"/>
    </source>
</evidence>
<evidence type="ECO:0000256" key="1">
    <source>
        <dbReference type="SAM" id="SignalP"/>
    </source>
</evidence>
<feature type="signal peptide" evidence="1">
    <location>
        <begin position="1"/>
        <end position="22"/>
    </location>
</feature>
<dbReference type="InterPro" id="IPR026444">
    <property type="entry name" value="Secre_tail"/>
</dbReference>
<keyword evidence="4" id="KW-1185">Reference proteome</keyword>
<dbReference type="NCBIfam" id="TIGR04183">
    <property type="entry name" value="Por_Secre_tail"/>
    <property type="match status" value="1"/>
</dbReference>
<comment type="caution">
    <text evidence="3">The sequence shown here is derived from an EMBL/GenBank/DDBJ whole genome shotgun (WGS) entry which is preliminary data.</text>
</comment>
<dbReference type="EMBL" id="PGFA01000001">
    <property type="protein sequence ID" value="PJJ61093.1"/>
    <property type="molecule type" value="Genomic_DNA"/>
</dbReference>
<feature type="domain" description="Secretion system C-terminal sorting" evidence="2">
    <location>
        <begin position="347"/>
        <end position="412"/>
    </location>
</feature>
<reference evidence="3 4" key="1">
    <citation type="submission" date="2017-11" db="EMBL/GenBank/DDBJ databases">
        <title>Genomic Encyclopedia of Archaeal and Bacterial Type Strains, Phase II (KMG-II): From Individual Species to Whole Genera.</title>
        <authorList>
            <person name="Goeker M."/>
        </authorList>
    </citation>
    <scope>NUCLEOTIDE SEQUENCE [LARGE SCALE GENOMIC DNA]</scope>
    <source>
        <strain evidence="3 4">DSM 11115</strain>
    </source>
</reference>
<dbReference type="Proteomes" id="UP000228535">
    <property type="component" value="Unassembled WGS sequence"/>
</dbReference>
<proteinExistence type="predicted"/>